<proteinExistence type="predicted"/>
<dbReference type="EMBL" id="CP015093">
    <property type="protein sequence ID" value="APZ51688.1"/>
    <property type="molecule type" value="Genomic_DNA"/>
</dbReference>
<feature type="compositionally biased region" description="Low complexity" evidence="1">
    <location>
        <begin position="82"/>
        <end position="93"/>
    </location>
</feature>
<evidence type="ECO:0000313" key="4">
    <source>
        <dbReference type="Proteomes" id="UP000187059"/>
    </source>
</evidence>
<dbReference type="KEGG" id="paby:Ga0080574_TMP1354"/>
<keyword evidence="4" id="KW-1185">Reference proteome</keyword>
<gene>
    <name evidence="3" type="ORF">Ga0080574_TMP1354</name>
</gene>
<sequence precursor="true">MVVRTRKTGVTGSQMRTVFLCGVAALALSACATTTVPDSGAGVGFGDYQTYAQRQMAEQAQGGGQSTVQPPTAVESQTLDSADAQAAAEAAAQNSGVAPLDASPSNPPPQVVTNAAGISNENNFEAVSAERDIEADAALIAQNRAQYQLVTPTDLPPRPDSDAPNIVEYALRTTNPVGAQLYERRGRYDGNRIARACGSYNSSDLAQEAFLAAGGPERDRRGLDPDGDGFACAWDPAPFRAARGG</sequence>
<keyword evidence="2" id="KW-0732">Signal</keyword>
<reference evidence="3 4" key="1">
    <citation type="submission" date="2016-04" db="EMBL/GenBank/DDBJ databases">
        <title>Deep-sea bacteria in the southern Pacific.</title>
        <authorList>
            <person name="Tang K."/>
        </authorList>
    </citation>
    <scope>NUCLEOTIDE SEQUENCE [LARGE SCALE GENOMIC DNA]</scope>
    <source>
        <strain evidence="3 4">JLT2014</strain>
    </source>
</reference>
<dbReference type="AlphaFoldDB" id="A0A1P8UQS6"/>
<protein>
    <recommendedName>
        <fullName evidence="5">Excalibur calcium-binding domain-containing protein</fullName>
    </recommendedName>
</protein>
<name>A0A1P8UQS6_9RHOB</name>
<dbReference type="PROSITE" id="PS51257">
    <property type="entry name" value="PROKAR_LIPOPROTEIN"/>
    <property type="match status" value="1"/>
</dbReference>
<evidence type="ECO:0000313" key="3">
    <source>
        <dbReference type="EMBL" id="APZ51688.1"/>
    </source>
</evidence>
<evidence type="ECO:0000256" key="1">
    <source>
        <dbReference type="SAM" id="MobiDB-lite"/>
    </source>
</evidence>
<dbReference type="Proteomes" id="UP000187059">
    <property type="component" value="Chromosome"/>
</dbReference>
<evidence type="ECO:0000256" key="2">
    <source>
        <dbReference type="SAM" id="SignalP"/>
    </source>
</evidence>
<evidence type="ECO:0008006" key="5">
    <source>
        <dbReference type="Google" id="ProtNLM"/>
    </source>
</evidence>
<feature type="chain" id="PRO_5012117085" description="Excalibur calcium-binding domain-containing protein" evidence="2">
    <location>
        <begin position="33"/>
        <end position="245"/>
    </location>
</feature>
<feature type="signal peptide" evidence="2">
    <location>
        <begin position="1"/>
        <end position="32"/>
    </location>
</feature>
<accession>A0A1P8UQS6</accession>
<dbReference type="STRING" id="1250539.Ga0080574_TMP1354"/>
<organism evidence="3 4">
    <name type="scientific">Salipiger abyssi</name>
    <dbReference type="NCBI Taxonomy" id="1250539"/>
    <lineage>
        <taxon>Bacteria</taxon>
        <taxon>Pseudomonadati</taxon>
        <taxon>Pseudomonadota</taxon>
        <taxon>Alphaproteobacteria</taxon>
        <taxon>Rhodobacterales</taxon>
        <taxon>Roseobacteraceae</taxon>
        <taxon>Salipiger</taxon>
    </lineage>
</organism>
<feature type="region of interest" description="Disordered" evidence="1">
    <location>
        <begin position="79"/>
        <end position="115"/>
    </location>
</feature>